<evidence type="ECO:0000313" key="1">
    <source>
        <dbReference type="EMBL" id="GAF89852.1"/>
    </source>
</evidence>
<protein>
    <submittedName>
        <fullName evidence="1">Uncharacterized protein</fullName>
    </submittedName>
</protein>
<comment type="caution">
    <text evidence="1">The sequence shown here is derived from an EMBL/GenBank/DDBJ whole genome shotgun (WGS) entry which is preliminary data.</text>
</comment>
<dbReference type="AlphaFoldDB" id="X0TNY2"/>
<proteinExistence type="predicted"/>
<gene>
    <name evidence="1" type="ORF">S01H1_25463</name>
</gene>
<accession>X0TNY2</accession>
<sequence>MDTDIDNYDLDDMYSIYKVSPDADINTIYDKTITTIKKLKDNQEMEEAEKQELYVFFKECFYKICSIRAIPIEEYMKKNLQINTKPIPILQQEQSRENIYNEKITHPREYPGSLPEPVSNTYSVSVNTDKYVRGTVNPLKRETIKNILTISSKFRETPEYTKTTDFTIDINNVYHNVVSIKLASMELMNGYYPFSQYLNTNSFSVETYLIETATGAISNNYEKEIVIPAGSYITATLEATLNALFTADAQLVMVTCEY</sequence>
<reference evidence="1" key="1">
    <citation type="journal article" date="2014" name="Front. Microbiol.">
        <title>High frequency of phylogenetically diverse reductive dehalogenase-homologous genes in deep subseafloor sedimentary metagenomes.</title>
        <authorList>
            <person name="Kawai M."/>
            <person name="Futagami T."/>
            <person name="Toyoda A."/>
            <person name="Takaki Y."/>
            <person name="Nishi S."/>
            <person name="Hori S."/>
            <person name="Arai W."/>
            <person name="Tsubouchi T."/>
            <person name="Morono Y."/>
            <person name="Uchiyama I."/>
            <person name="Ito T."/>
            <person name="Fujiyama A."/>
            <person name="Inagaki F."/>
            <person name="Takami H."/>
        </authorList>
    </citation>
    <scope>NUCLEOTIDE SEQUENCE</scope>
    <source>
        <strain evidence="1">Expedition CK06-06</strain>
    </source>
</reference>
<dbReference type="EMBL" id="BARS01015384">
    <property type="protein sequence ID" value="GAF89852.1"/>
    <property type="molecule type" value="Genomic_DNA"/>
</dbReference>
<organism evidence="1">
    <name type="scientific">marine sediment metagenome</name>
    <dbReference type="NCBI Taxonomy" id="412755"/>
    <lineage>
        <taxon>unclassified sequences</taxon>
        <taxon>metagenomes</taxon>
        <taxon>ecological metagenomes</taxon>
    </lineage>
</organism>
<feature type="non-terminal residue" evidence="1">
    <location>
        <position position="258"/>
    </location>
</feature>
<name>X0TNY2_9ZZZZ</name>